<feature type="non-terminal residue" evidence="2">
    <location>
        <position position="79"/>
    </location>
</feature>
<dbReference type="Proteomes" id="UP000435112">
    <property type="component" value="Unassembled WGS sequence"/>
</dbReference>
<gene>
    <name evidence="2" type="ORF">PR002_g32208</name>
</gene>
<evidence type="ECO:0000313" key="3">
    <source>
        <dbReference type="Proteomes" id="UP000435112"/>
    </source>
</evidence>
<feature type="compositionally biased region" description="Gly residues" evidence="1">
    <location>
        <begin position="8"/>
        <end position="17"/>
    </location>
</feature>
<name>A0A6A3GJN8_9STRA</name>
<dbReference type="AlphaFoldDB" id="A0A6A3GJN8"/>
<sequence length="79" mass="8096">MPRRRAGPVGGRAGHGRGPVQAPPAQVGRALRRARLGAGACVPELQRTSPSLVTVPVAHEVGVAGVDENPQVVVLKIGH</sequence>
<evidence type="ECO:0000256" key="1">
    <source>
        <dbReference type="SAM" id="MobiDB-lite"/>
    </source>
</evidence>
<organism evidence="2 3">
    <name type="scientific">Phytophthora rubi</name>
    <dbReference type="NCBI Taxonomy" id="129364"/>
    <lineage>
        <taxon>Eukaryota</taxon>
        <taxon>Sar</taxon>
        <taxon>Stramenopiles</taxon>
        <taxon>Oomycota</taxon>
        <taxon>Peronosporomycetes</taxon>
        <taxon>Peronosporales</taxon>
        <taxon>Peronosporaceae</taxon>
        <taxon>Phytophthora</taxon>
    </lineage>
</organism>
<accession>A0A6A3GJN8</accession>
<dbReference type="EMBL" id="QXFU01010130">
    <property type="protein sequence ID" value="KAE8953998.1"/>
    <property type="molecule type" value="Genomic_DNA"/>
</dbReference>
<evidence type="ECO:0000313" key="2">
    <source>
        <dbReference type="EMBL" id="KAE8953998.1"/>
    </source>
</evidence>
<protein>
    <submittedName>
        <fullName evidence="2">Uncharacterized protein</fullName>
    </submittedName>
</protein>
<reference evidence="2 3" key="1">
    <citation type="submission" date="2018-09" db="EMBL/GenBank/DDBJ databases">
        <title>Genomic investigation of the strawberry pathogen Phytophthora fragariae indicates pathogenicity is determined by transcriptional variation in three key races.</title>
        <authorList>
            <person name="Adams T.M."/>
            <person name="Armitage A.D."/>
            <person name="Sobczyk M.K."/>
            <person name="Bates H.J."/>
            <person name="Dunwell J.M."/>
            <person name="Nellist C.F."/>
            <person name="Harrison R.J."/>
        </authorList>
    </citation>
    <scope>NUCLEOTIDE SEQUENCE [LARGE SCALE GENOMIC DNA]</scope>
    <source>
        <strain evidence="2 3">SCRP324</strain>
    </source>
</reference>
<comment type="caution">
    <text evidence="2">The sequence shown here is derived from an EMBL/GenBank/DDBJ whole genome shotgun (WGS) entry which is preliminary data.</text>
</comment>
<proteinExistence type="predicted"/>
<feature type="region of interest" description="Disordered" evidence="1">
    <location>
        <begin position="1"/>
        <end position="27"/>
    </location>
</feature>